<evidence type="ECO:0000256" key="4">
    <source>
        <dbReference type="ARBA" id="ARBA00022692"/>
    </source>
</evidence>
<dbReference type="Pfam" id="PF13440">
    <property type="entry name" value="Polysacc_synt_3"/>
    <property type="match status" value="1"/>
</dbReference>
<dbReference type="PANTHER" id="PTHR30250:SF10">
    <property type="entry name" value="LIPOPOLYSACCHARIDE BIOSYNTHESIS PROTEIN WZXC"/>
    <property type="match status" value="1"/>
</dbReference>
<evidence type="ECO:0000256" key="7">
    <source>
        <dbReference type="SAM" id="Phobius"/>
    </source>
</evidence>
<evidence type="ECO:0008006" key="10">
    <source>
        <dbReference type="Google" id="ProtNLM"/>
    </source>
</evidence>
<feature type="transmembrane region" description="Helical" evidence="7">
    <location>
        <begin position="190"/>
        <end position="211"/>
    </location>
</feature>
<feature type="transmembrane region" description="Helical" evidence="7">
    <location>
        <begin position="307"/>
        <end position="326"/>
    </location>
</feature>
<name>A0A1F5EUU2_9BACT</name>
<comment type="caution">
    <text evidence="8">The sequence shown here is derived from an EMBL/GenBank/DDBJ whole genome shotgun (WGS) entry which is preliminary data.</text>
</comment>
<dbReference type="Proteomes" id="UP000177390">
    <property type="component" value="Unassembled WGS sequence"/>
</dbReference>
<feature type="transmembrane region" description="Helical" evidence="7">
    <location>
        <begin position="97"/>
        <end position="121"/>
    </location>
</feature>
<feature type="transmembrane region" description="Helical" evidence="7">
    <location>
        <begin position="32"/>
        <end position="54"/>
    </location>
</feature>
<dbReference type="GO" id="GO:0005886">
    <property type="term" value="C:plasma membrane"/>
    <property type="evidence" value="ECO:0007669"/>
    <property type="project" value="UniProtKB-SubCell"/>
</dbReference>
<dbReference type="EMBL" id="MFAH01000038">
    <property type="protein sequence ID" value="OGD70924.1"/>
    <property type="molecule type" value="Genomic_DNA"/>
</dbReference>
<evidence type="ECO:0000313" key="8">
    <source>
        <dbReference type="EMBL" id="OGD70924.1"/>
    </source>
</evidence>
<reference evidence="8 9" key="1">
    <citation type="journal article" date="2016" name="Nat. Commun.">
        <title>Thousands of microbial genomes shed light on interconnected biogeochemical processes in an aquifer system.</title>
        <authorList>
            <person name="Anantharaman K."/>
            <person name="Brown C.T."/>
            <person name="Hug L.A."/>
            <person name="Sharon I."/>
            <person name="Castelle C.J."/>
            <person name="Probst A.J."/>
            <person name="Thomas B.C."/>
            <person name="Singh A."/>
            <person name="Wilkins M.J."/>
            <person name="Karaoz U."/>
            <person name="Brodie E.L."/>
            <person name="Williams K.H."/>
            <person name="Hubbard S.S."/>
            <person name="Banfield J.F."/>
        </authorList>
    </citation>
    <scope>NUCLEOTIDE SEQUENCE [LARGE SCALE GENOMIC DNA]</scope>
</reference>
<keyword evidence="4 7" id="KW-0812">Transmembrane</keyword>
<feature type="transmembrane region" description="Helical" evidence="7">
    <location>
        <begin position="127"/>
        <end position="144"/>
    </location>
</feature>
<protein>
    <recommendedName>
        <fullName evidence="10">Polysaccharide biosynthesis protein C-terminal domain-containing protein</fullName>
    </recommendedName>
</protein>
<dbReference type="AlphaFoldDB" id="A0A1F5EUU2"/>
<feature type="transmembrane region" description="Helical" evidence="7">
    <location>
        <begin position="378"/>
        <end position="396"/>
    </location>
</feature>
<evidence type="ECO:0000256" key="1">
    <source>
        <dbReference type="ARBA" id="ARBA00004651"/>
    </source>
</evidence>
<comment type="similarity">
    <text evidence="2">Belongs to the polysaccharide synthase family.</text>
</comment>
<gene>
    <name evidence="8" type="ORF">A3D09_02970</name>
</gene>
<dbReference type="InterPro" id="IPR050833">
    <property type="entry name" value="Poly_Biosynth_Transport"/>
</dbReference>
<evidence type="ECO:0000313" key="9">
    <source>
        <dbReference type="Proteomes" id="UP000177390"/>
    </source>
</evidence>
<feature type="transmembrane region" description="Helical" evidence="7">
    <location>
        <begin position="456"/>
        <end position="477"/>
    </location>
</feature>
<dbReference type="PANTHER" id="PTHR30250">
    <property type="entry name" value="PST FAMILY PREDICTED COLANIC ACID TRANSPORTER"/>
    <property type="match status" value="1"/>
</dbReference>
<feature type="transmembrane region" description="Helical" evidence="7">
    <location>
        <begin position="432"/>
        <end position="450"/>
    </location>
</feature>
<feature type="transmembrane region" description="Helical" evidence="7">
    <location>
        <begin position="164"/>
        <end position="184"/>
    </location>
</feature>
<accession>A0A1F5EUU2</accession>
<keyword evidence="6 7" id="KW-0472">Membrane</keyword>
<keyword evidence="5 7" id="KW-1133">Transmembrane helix</keyword>
<evidence type="ECO:0000256" key="2">
    <source>
        <dbReference type="ARBA" id="ARBA00007430"/>
    </source>
</evidence>
<sequence length="495" mass="54595">MLPQQPEAQTPLESAIDVEQIKHRSVKGVAALISRTFVVQLISFAATFGLTVFLDPSVYGIFFLVSAVVNFLAYFSDIGLAAALVQKKDKVTDQDLSTTFTVQQGIVITLLLLLFVGTPFIRTNFHLNSAAVYLMWSLGISLFLSSLKTIPSILLERDLQFNKLVIPQIAETIVFNLVAVFFAWKGLGITAFTLAILARSLTGLVLVYLIFPWRPRFGFSKDALSRLLKFGLPFQANSFLAVIKDDGMTVVLGKLIGADGLGYLGWASRWAGLPLRIFMDNVTKVAFPAFSRLQHDKVRLAKAIELSLKYLTLSTFPILIGMALLANPLVHIIPRYLKWLPALIPLYFYVYNSAWACVSTSLTNTLNALGKIKTTSKLMIMWVVLTWLLMPVLGWYRGYLGVSLAVGLIATSSVVTVIAVRRHIKFSLSASFRTSLISSAAMTIFLVFSSRFATNILSIGVLTISSTIVYLGAVYLLEGKEFLKATLSYFKSGHA</sequence>
<evidence type="ECO:0000256" key="3">
    <source>
        <dbReference type="ARBA" id="ARBA00022475"/>
    </source>
</evidence>
<feature type="transmembrane region" description="Helical" evidence="7">
    <location>
        <begin position="346"/>
        <end position="366"/>
    </location>
</feature>
<organism evidence="8 9">
    <name type="scientific">Candidatus Collierbacteria bacterium RIFCSPHIGHO2_02_FULL_49_10</name>
    <dbReference type="NCBI Taxonomy" id="1817723"/>
    <lineage>
        <taxon>Bacteria</taxon>
        <taxon>Candidatus Collieribacteriota</taxon>
    </lineage>
</organism>
<feature type="transmembrane region" description="Helical" evidence="7">
    <location>
        <begin position="402"/>
        <end position="420"/>
    </location>
</feature>
<keyword evidence="3" id="KW-1003">Cell membrane</keyword>
<proteinExistence type="inferred from homology"/>
<comment type="subcellular location">
    <subcellularLocation>
        <location evidence="1">Cell membrane</location>
        <topology evidence="1">Multi-pass membrane protein</topology>
    </subcellularLocation>
</comment>
<feature type="transmembrane region" description="Helical" evidence="7">
    <location>
        <begin position="60"/>
        <end position="85"/>
    </location>
</feature>
<evidence type="ECO:0000256" key="6">
    <source>
        <dbReference type="ARBA" id="ARBA00023136"/>
    </source>
</evidence>
<evidence type="ECO:0000256" key="5">
    <source>
        <dbReference type="ARBA" id="ARBA00022989"/>
    </source>
</evidence>